<evidence type="ECO:0000256" key="2">
    <source>
        <dbReference type="ARBA" id="ARBA00022490"/>
    </source>
</evidence>
<evidence type="ECO:0000256" key="10">
    <source>
        <dbReference type="ARBA" id="ARBA00023160"/>
    </source>
</evidence>
<dbReference type="SUPFAM" id="SSF52833">
    <property type="entry name" value="Thioredoxin-like"/>
    <property type="match status" value="1"/>
</dbReference>
<evidence type="ECO:0000256" key="12">
    <source>
        <dbReference type="ARBA" id="ARBA00037965"/>
    </source>
</evidence>
<protein>
    <recommendedName>
        <fullName evidence="14">Prostamide/prostaglandin F synthase</fullName>
        <ecNumber evidence="13">1.11.1.20</ecNumber>
    </recommendedName>
    <alternativeName>
        <fullName evidence="15">Peroxiredoxin-like 2B</fullName>
    </alternativeName>
</protein>
<keyword evidence="5" id="KW-0643">Prostaglandin biosynthesis</keyword>
<dbReference type="FunFam" id="3.40.30.10:FF:000243">
    <property type="entry name" value="Prostamide/prostaglandin F synthase"/>
    <property type="match status" value="1"/>
</dbReference>
<evidence type="ECO:0000256" key="9">
    <source>
        <dbReference type="ARBA" id="ARBA00023098"/>
    </source>
</evidence>
<evidence type="ECO:0000256" key="5">
    <source>
        <dbReference type="ARBA" id="ARBA00022585"/>
    </source>
</evidence>
<evidence type="ECO:0000256" key="13">
    <source>
        <dbReference type="ARBA" id="ARBA00039126"/>
    </source>
</evidence>
<evidence type="ECO:0000256" key="16">
    <source>
        <dbReference type="ARBA" id="ARBA00047917"/>
    </source>
</evidence>
<keyword evidence="9" id="KW-0443">Lipid metabolism</keyword>
<evidence type="ECO:0000256" key="15">
    <source>
        <dbReference type="ARBA" id="ARBA00041838"/>
    </source>
</evidence>
<keyword evidence="2" id="KW-0963">Cytoplasm</keyword>
<evidence type="ECO:0000313" key="19">
    <source>
        <dbReference type="WBParaSite" id="maker-E.canG7_contigs_3387-snap-gene-0.74-mRNA-1"/>
    </source>
</evidence>
<dbReference type="GO" id="GO:0047017">
    <property type="term" value="F:prostaglandin F synthase activity"/>
    <property type="evidence" value="ECO:0007669"/>
    <property type="project" value="TreeGrafter"/>
</dbReference>
<evidence type="ECO:0000256" key="1">
    <source>
        <dbReference type="ARBA" id="ARBA00004514"/>
    </source>
</evidence>
<comment type="subcellular location">
    <subcellularLocation>
        <location evidence="1">Cytoplasm</location>
        <location evidence="1">Cytosol</location>
    </subcellularLocation>
</comment>
<evidence type="ECO:0000256" key="7">
    <source>
        <dbReference type="ARBA" id="ARBA00022857"/>
    </source>
</evidence>
<dbReference type="GO" id="GO:0005829">
    <property type="term" value="C:cytosol"/>
    <property type="evidence" value="ECO:0007669"/>
    <property type="project" value="UniProtKB-SubCell"/>
</dbReference>
<dbReference type="Pfam" id="PF13911">
    <property type="entry name" value="AhpC-TSA_2"/>
    <property type="match status" value="1"/>
</dbReference>
<dbReference type="PANTHER" id="PTHR28630">
    <property type="match status" value="1"/>
</dbReference>
<keyword evidence="8" id="KW-0560">Oxidoreductase</keyword>
<comment type="function">
    <text evidence="11">Catalyzes the reduction of prostaglandin-ethanolamide H(2) (prostamide H(2)) to prostamide F(2alpha) with NADPH as proton donor. Also able to reduce prostaglandin H(2) to prostaglandin F(2alpha).</text>
</comment>
<name>A0A915EYI2_9CEST</name>
<keyword evidence="6" id="KW-0276">Fatty acid metabolism</keyword>
<comment type="catalytic activity">
    <reaction evidence="16">
        <text>prostaglandin H2 + [thioredoxin]-dithiol = prostaglandin F2alpha + [thioredoxin]-disulfide</text>
        <dbReference type="Rhea" id="RHEA:28214"/>
        <dbReference type="Rhea" id="RHEA-COMP:10698"/>
        <dbReference type="Rhea" id="RHEA-COMP:10700"/>
        <dbReference type="ChEBI" id="CHEBI:29950"/>
        <dbReference type="ChEBI" id="CHEBI:50058"/>
        <dbReference type="ChEBI" id="CHEBI:57404"/>
        <dbReference type="ChEBI" id="CHEBI:57405"/>
        <dbReference type="EC" id="1.11.1.20"/>
    </reaction>
</comment>
<dbReference type="InterPro" id="IPR036249">
    <property type="entry name" value="Thioredoxin-like_sf"/>
</dbReference>
<evidence type="ECO:0000256" key="14">
    <source>
        <dbReference type="ARBA" id="ARBA00040768"/>
    </source>
</evidence>
<keyword evidence="7" id="KW-0521">NADP</keyword>
<dbReference type="InterPro" id="IPR032801">
    <property type="entry name" value="PXL2A/B/C"/>
</dbReference>
<comment type="similarity">
    <text evidence="12">Belongs to the peroxiredoxin-like PRXL2 family. Prostamide/prostaglandin F synthase subfamily.</text>
</comment>
<dbReference type="AlphaFoldDB" id="A0A915EYI2"/>
<keyword evidence="3" id="KW-0644">Prostaglandin metabolism</keyword>
<dbReference type="Gene3D" id="3.40.30.10">
    <property type="entry name" value="Glutaredoxin"/>
    <property type="match status" value="1"/>
</dbReference>
<reference evidence="19" key="1">
    <citation type="submission" date="2022-11" db="UniProtKB">
        <authorList>
            <consortium name="WormBaseParasite"/>
        </authorList>
    </citation>
    <scope>IDENTIFICATION</scope>
</reference>
<keyword evidence="10" id="KW-0275">Fatty acid biosynthesis</keyword>
<keyword evidence="4" id="KW-0444">Lipid biosynthesis</keyword>
<accession>A0A915EYI2</accession>
<evidence type="ECO:0000256" key="8">
    <source>
        <dbReference type="ARBA" id="ARBA00023002"/>
    </source>
</evidence>
<evidence type="ECO:0000256" key="11">
    <source>
        <dbReference type="ARBA" id="ARBA00037117"/>
    </source>
</evidence>
<dbReference type="GO" id="GO:0001516">
    <property type="term" value="P:prostaglandin biosynthetic process"/>
    <property type="evidence" value="ECO:0007669"/>
    <property type="project" value="UniProtKB-KW"/>
</dbReference>
<evidence type="ECO:0000256" key="4">
    <source>
        <dbReference type="ARBA" id="ARBA00022516"/>
    </source>
</evidence>
<evidence type="ECO:0000256" key="3">
    <source>
        <dbReference type="ARBA" id="ARBA00022501"/>
    </source>
</evidence>
<dbReference type="Proteomes" id="UP000887562">
    <property type="component" value="Unplaced"/>
</dbReference>
<dbReference type="CDD" id="cd02970">
    <property type="entry name" value="PRX_like2"/>
    <property type="match status" value="1"/>
</dbReference>
<organism evidence="18 19">
    <name type="scientific">Echinococcus canadensis</name>
    <dbReference type="NCBI Taxonomy" id="519352"/>
    <lineage>
        <taxon>Eukaryota</taxon>
        <taxon>Metazoa</taxon>
        <taxon>Spiralia</taxon>
        <taxon>Lophotrochozoa</taxon>
        <taxon>Platyhelminthes</taxon>
        <taxon>Cestoda</taxon>
        <taxon>Eucestoda</taxon>
        <taxon>Cyclophyllidea</taxon>
        <taxon>Taeniidae</taxon>
        <taxon>Echinococcus</taxon>
        <taxon>Echinococcus canadensis group</taxon>
    </lineage>
</organism>
<dbReference type="EC" id="1.11.1.20" evidence="13"/>
<evidence type="ECO:0000256" key="6">
    <source>
        <dbReference type="ARBA" id="ARBA00022832"/>
    </source>
</evidence>
<comment type="catalytic activity">
    <reaction evidence="17">
        <text>prostamide F2alpha + [thioredoxin]-disulfide = prostamide H2 + [thioredoxin]-dithiol</text>
        <dbReference type="Rhea" id="RHEA:26373"/>
        <dbReference type="Rhea" id="RHEA-COMP:10698"/>
        <dbReference type="Rhea" id="RHEA-COMP:10700"/>
        <dbReference type="ChEBI" id="CHEBI:29950"/>
        <dbReference type="ChEBI" id="CHEBI:50058"/>
        <dbReference type="ChEBI" id="CHEBI:53081"/>
        <dbReference type="ChEBI" id="CHEBI:53082"/>
        <dbReference type="EC" id="1.11.1.20"/>
    </reaction>
</comment>
<keyword evidence="18" id="KW-1185">Reference proteome</keyword>
<dbReference type="PANTHER" id="PTHR28630:SF29">
    <property type="entry name" value="PROSTAMIDE_PROSTAGLANDIN F SYNTHASE"/>
    <property type="match status" value="1"/>
</dbReference>
<proteinExistence type="inferred from homology"/>
<evidence type="ECO:0000256" key="17">
    <source>
        <dbReference type="ARBA" id="ARBA00048626"/>
    </source>
</evidence>
<sequence length="226" mass="24940">MAVDLLKFGSCTVSNVVDKSTVSVKSFWDGTPCVIALLRRFGCAFCRLHALELSRFQSAFQAKGVRLIGIGHDTEGVEEFREGQFFSGELYLDEKKETYAALGCGSVGLVPGMFSLVQSAGRNLVRETKGKNVVGNLKGDGWQTGGLVVVDKDGSLLYSFKQTKVTDNPDYVKIKELFNLKEEDLAPLKGNQPKAVSITENERTNFRRHASSIISTGLQPRVERRR</sequence>
<dbReference type="WBParaSite" id="maker-E.canG7_contigs_3387-snap-gene-0.74-mRNA-1">
    <property type="protein sequence ID" value="maker-E.canG7_contigs_3387-snap-gene-0.74-mRNA-1"/>
    <property type="gene ID" value="EcG7_01839"/>
</dbReference>
<evidence type="ECO:0000313" key="18">
    <source>
        <dbReference type="Proteomes" id="UP000887562"/>
    </source>
</evidence>